<dbReference type="Proteomes" id="UP001454086">
    <property type="component" value="Unassembled WGS sequence"/>
</dbReference>
<proteinExistence type="predicted"/>
<dbReference type="SUPFAM" id="SSF52540">
    <property type="entry name" value="P-loop containing nucleoside triphosphate hydrolases"/>
    <property type="match status" value="1"/>
</dbReference>
<dbReference type="RefSeq" id="WP_008721911.1">
    <property type="nucleotide sequence ID" value="NZ_JBBMFM010000046.1"/>
</dbReference>
<dbReference type="InterPro" id="IPR027417">
    <property type="entry name" value="P-loop_NTPase"/>
</dbReference>
<dbReference type="EMBL" id="JBBMFM010000046">
    <property type="protein sequence ID" value="MEQ2425973.1"/>
    <property type="molecule type" value="Genomic_DNA"/>
</dbReference>
<gene>
    <name evidence="1" type="ORF">WMQ36_13410</name>
</gene>
<evidence type="ECO:0008006" key="3">
    <source>
        <dbReference type="Google" id="ProtNLM"/>
    </source>
</evidence>
<keyword evidence="2" id="KW-1185">Reference proteome</keyword>
<comment type="caution">
    <text evidence="1">The sequence shown here is derived from an EMBL/GenBank/DDBJ whole genome shotgun (WGS) entry which is preliminary data.</text>
</comment>
<sequence>MDIHNIVLLGEAGSGKTEIAANIAIRLAEKDEKPVYLIDMDQTKCLFRARDFSSLLEKRQVHMAENPELWDSPLMPLGVSALLMDEGIRCIFDAGGNAAGAAMMGQFAGQLAGMATGYYYVINPCRAFSGTGEEIKESLDAIMVSARVPAGRLEVIANPYMGGYTTAELIDGYCRKLEQELVKLDLKITCLAVSKSFSKEVRKLTRLPLLELDTFVDKLYV</sequence>
<reference evidence="1 2" key="1">
    <citation type="submission" date="2024-03" db="EMBL/GenBank/DDBJ databases">
        <title>Human intestinal bacterial collection.</title>
        <authorList>
            <person name="Pauvert C."/>
            <person name="Hitch T.C.A."/>
            <person name="Clavel T."/>
        </authorList>
    </citation>
    <scope>NUCLEOTIDE SEQUENCE [LARGE SCALE GENOMIC DNA]</scope>
    <source>
        <strain evidence="1 2">CLA-SR-H021</strain>
    </source>
</reference>
<organism evidence="1 2">
    <name type="scientific">Enterocloster hominis</name>
    <name type="common">ex Hitch et al. 2024</name>
    <dbReference type="NCBI Taxonomy" id="1917870"/>
    <lineage>
        <taxon>Bacteria</taxon>
        <taxon>Bacillati</taxon>
        <taxon>Bacillota</taxon>
        <taxon>Clostridia</taxon>
        <taxon>Lachnospirales</taxon>
        <taxon>Lachnospiraceae</taxon>
        <taxon>Enterocloster</taxon>
    </lineage>
</organism>
<dbReference type="CDD" id="cd01983">
    <property type="entry name" value="SIMIBI"/>
    <property type="match status" value="1"/>
</dbReference>
<evidence type="ECO:0000313" key="2">
    <source>
        <dbReference type="Proteomes" id="UP001454086"/>
    </source>
</evidence>
<accession>A0ABV1D887</accession>
<evidence type="ECO:0000313" key="1">
    <source>
        <dbReference type="EMBL" id="MEQ2425973.1"/>
    </source>
</evidence>
<name>A0ABV1D887_9FIRM</name>
<dbReference type="Gene3D" id="3.40.50.300">
    <property type="entry name" value="P-loop containing nucleotide triphosphate hydrolases"/>
    <property type="match status" value="1"/>
</dbReference>
<protein>
    <recommendedName>
        <fullName evidence="3">CobQ/CobB/MinD/ParA nucleotide binding domain-containing protein</fullName>
    </recommendedName>
</protein>